<dbReference type="InterPro" id="IPR011004">
    <property type="entry name" value="Trimer_LpxA-like_sf"/>
</dbReference>
<evidence type="ECO:0000256" key="2">
    <source>
        <dbReference type="ARBA" id="ARBA00022679"/>
    </source>
</evidence>
<evidence type="ECO:0000313" key="5">
    <source>
        <dbReference type="Proteomes" id="UP000284962"/>
    </source>
</evidence>
<dbReference type="GO" id="GO:0008374">
    <property type="term" value="F:O-acyltransferase activity"/>
    <property type="evidence" value="ECO:0007669"/>
    <property type="project" value="TreeGrafter"/>
</dbReference>
<dbReference type="SUPFAM" id="SSF51161">
    <property type="entry name" value="Trimeric LpxA-like enzymes"/>
    <property type="match status" value="1"/>
</dbReference>
<gene>
    <name evidence="4" type="ORF">DW957_15110</name>
</gene>
<accession>A0A413QDS8</accession>
<sequence length="183" mass="20350">MYKIINILERTWNKYIIAPMKKKAFASCGKNVRLGRDFEMYGAGNIIMGDDISINEHALFMCTRAKIIIKNHVMFGPNVTVITGSHRTDLIGRYMTSIGNDEKLPENDQDIIFEGDNWIGTGATILKGVTIGEGAIIAAGAIVTKDVPEYSVVGGIPAKVIKMRFNEMELIEHKKKLKTSNIF</sequence>
<dbReference type="PROSITE" id="PS00101">
    <property type="entry name" value="HEXAPEP_TRANSFERASES"/>
    <property type="match status" value="1"/>
</dbReference>
<organism evidence="4 5">
    <name type="scientific">Dorea formicigenerans</name>
    <dbReference type="NCBI Taxonomy" id="39486"/>
    <lineage>
        <taxon>Bacteria</taxon>
        <taxon>Bacillati</taxon>
        <taxon>Bacillota</taxon>
        <taxon>Clostridia</taxon>
        <taxon>Lachnospirales</taxon>
        <taxon>Lachnospiraceae</taxon>
        <taxon>Dorea</taxon>
    </lineage>
</organism>
<dbReference type="Pfam" id="PF00132">
    <property type="entry name" value="Hexapep"/>
    <property type="match status" value="1"/>
</dbReference>
<evidence type="ECO:0000256" key="3">
    <source>
        <dbReference type="ARBA" id="ARBA00022737"/>
    </source>
</evidence>
<comment type="similarity">
    <text evidence="1">Belongs to the transferase hexapeptide repeat family.</text>
</comment>
<proteinExistence type="inferred from homology"/>
<dbReference type="InterPro" id="IPR051159">
    <property type="entry name" value="Hexapeptide_acetyltransf"/>
</dbReference>
<dbReference type="CDD" id="cd03349">
    <property type="entry name" value="LbH_XAT"/>
    <property type="match status" value="1"/>
</dbReference>
<dbReference type="GO" id="GO:0005829">
    <property type="term" value="C:cytosol"/>
    <property type="evidence" value="ECO:0007669"/>
    <property type="project" value="TreeGrafter"/>
</dbReference>
<dbReference type="PANTHER" id="PTHR23416:SF23">
    <property type="entry name" value="ACETYLTRANSFERASE C18B11.09C-RELATED"/>
    <property type="match status" value="1"/>
</dbReference>
<evidence type="ECO:0000256" key="1">
    <source>
        <dbReference type="ARBA" id="ARBA00007274"/>
    </source>
</evidence>
<dbReference type="InterPro" id="IPR018357">
    <property type="entry name" value="Hexapep_transf_CS"/>
</dbReference>
<evidence type="ECO:0000313" key="4">
    <source>
        <dbReference type="EMBL" id="RGZ96825.1"/>
    </source>
</evidence>
<comment type="caution">
    <text evidence="4">The sequence shown here is derived from an EMBL/GenBank/DDBJ whole genome shotgun (WGS) entry which is preliminary data.</text>
</comment>
<keyword evidence="3" id="KW-0677">Repeat</keyword>
<dbReference type="PANTHER" id="PTHR23416">
    <property type="entry name" value="SIALIC ACID SYNTHASE-RELATED"/>
    <property type="match status" value="1"/>
</dbReference>
<dbReference type="InterPro" id="IPR001451">
    <property type="entry name" value="Hexapep"/>
</dbReference>
<reference evidence="4 5" key="1">
    <citation type="submission" date="2018-08" db="EMBL/GenBank/DDBJ databases">
        <title>A genome reference for cultivated species of the human gut microbiota.</title>
        <authorList>
            <person name="Zou Y."/>
            <person name="Xue W."/>
            <person name="Luo G."/>
        </authorList>
    </citation>
    <scope>NUCLEOTIDE SEQUENCE [LARGE SCALE GENOMIC DNA]</scope>
    <source>
        <strain evidence="4 5">AM46-16</strain>
    </source>
</reference>
<protein>
    <submittedName>
        <fullName evidence="4">Antibiotic acetyltransferase</fullName>
    </submittedName>
</protein>
<dbReference type="AlphaFoldDB" id="A0A413QDS8"/>
<dbReference type="EMBL" id="QSEW01000029">
    <property type="protein sequence ID" value="RGZ96825.1"/>
    <property type="molecule type" value="Genomic_DNA"/>
</dbReference>
<dbReference type="Gene3D" id="2.160.10.10">
    <property type="entry name" value="Hexapeptide repeat proteins"/>
    <property type="match status" value="1"/>
</dbReference>
<keyword evidence="2 4" id="KW-0808">Transferase</keyword>
<dbReference type="Proteomes" id="UP000284962">
    <property type="component" value="Unassembled WGS sequence"/>
</dbReference>
<name>A0A413QDS8_9FIRM</name>